<feature type="binding site" evidence="4">
    <location>
        <position position="363"/>
    </location>
    <ligand>
        <name>Zn(2+)</name>
        <dbReference type="ChEBI" id="CHEBI:29105"/>
    </ligand>
</feature>
<dbReference type="PANTHER" id="PTHR46499">
    <property type="entry name" value="QUEUINE TRNA-RIBOSYLTRANSFERASE"/>
    <property type="match status" value="1"/>
</dbReference>
<feature type="region of interest" description="RNA binding; important for wobble base 34 recognition" evidence="4">
    <location>
        <begin position="299"/>
        <end position="303"/>
    </location>
</feature>
<feature type="binding site" evidence="4">
    <location>
        <position position="176"/>
    </location>
    <ligand>
        <name>substrate</name>
    </ligand>
</feature>
<dbReference type="AlphaFoldDB" id="A0A1G2F4B7"/>
<comment type="function">
    <text evidence="4">Catalyzes the base-exchange of a guanine (G) residue with the queuine precursor 7-aminomethyl-7-deazaguanine (PreQ1) at position 34 (anticodon wobble position) in tRNAs with GU(N) anticodons (tRNA-Asp, -Asn, -His and -Tyr). Catalysis occurs through a double-displacement mechanism. The nucleophile active site attacks the C1' of nucleotide 34 to detach the guanine base from the RNA, forming a covalent enzyme-RNA intermediate. The proton acceptor active site deprotonates the incoming PreQ1, allowing a nucleophilic attack on the C1' of the ribose to form the product. After dissociation, two additional enzymatic reactions on the tRNA convert PreQ1 to queuine (Q), resulting in the hypermodified nucleoside queuosine (7-(((4,5-cis-dihydroxy-2-cyclopenten-1-yl)amino)methyl)-7-deazaguanosine).</text>
</comment>
<comment type="catalytic activity">
    <reaction evidence="4">
        <text>7-aminomethyl-7-carbaguanine + guanosine(34) in tRNA = 7-aminomethyl-7-carbaguanosine(34) in tRNA + guanine</text>
        <dbReference type="Rhea" id="RHEA:24104"/>
        <dbReference type="Rhea" id="RHEA-COMP:10341"/>
        <dbReference type="Rhea" id="RHEA-COMP:10342"/>
        <dbReference type="ChEBI" id="CHEBI:16235"/>
        <dbReference type="ChEBI" id="CHEBI:58703"/>
        <dbReference type="ChEBI" id="CHEBI:74269"/>
        <dbReference type="ChEBI" id="CHEBI:82833"/>
        <dbReference type="EC" id="2.4.2.29"/>
    </reaction>
</comment>
<dbReference type="Gene3D" id="3.20.20.105">
    <property type="entry name" value="Queuine tRNA-ribosyltransferase-like"/>
    <property type="match status" value="1"/>
</dbReference>
<keyword evidence="1 4" id="KW-0328">Glycosyltransferase</keyword>
<feature type="binding site" evidence="4">
    <location>
        <position position="334"/>
    </location>
    <ligand>
        <name>Zn(2+)</name>
        <dbReference type="ChEBI" id="CHEBI:29105"/>
    </ligand>
</feature>
<dbReference type="InterPro" id="IPR036511">
    <property type="entry name" value="TGT-like_sf"/>
</dbReference>
<evidence type="ECO:0000256" key="1">
    <source>
        <dbReference type="ARBA" id="ARBA00022676"/>
    </source>
</evidence>
<comment type="cofactor">
    <cofactor evidence="4">
        <name>Zn(2+)</name>
        <dbReference type="ChEBI" id="CHEBI:29105"/>
    </cofactor>
    <text evidence="4">Binds 1 zinc ion per subunit.</text>
</comment>
<keyword evidence="4" id="KW-0671">Queuosine biosynthesis</keyword>
<dbReference type="InterPro" id="IPR002616">
    <property type="entry name" value="tRNA_ribo_trans-like"/>
</dbReference>
<feature type="binding site" evidence="4">
    <location>
        <position position="337"/>
    </location>
    <ligand>
        <name>Zn(2+)</name>
        <dbReference type="ChEBI" id="CHEBI:29105"/>
    </ligand>
</feature>
<dbReference type="PANTHER" id="PTHR46499:SF1">
    <property type="entry name" value="QUEUINE TRNA-RIBOSYLTRANSFERASE"/>
    <property type="match status" value="1"/>
</dbReference>
<feature type="domain" description="tRNA-guanine(15) transglycosylase-like" evidence="5">
    <location>
        <begin position="16"/>
        <end position="396"/>
    </location>
</feature>
<comment type="caution">
    <text evidence="6">The sequence shown here is derived from an EMBL/GenBank/DDBJ whole genome shotgun (WGS) entry which is preliminary data.</text>
</comment>
<proteinExistence type="inferred from homology"/>
<keyword evidence="3 4" id="KW-0819">tRNA processing</keyword>
<dbReference type="STRING" id="1801990.A2V69_02360"/>
<evidence type="ECO:0000256" key="2">
    <source>
        <dbReference type="ARBA" id="ARBA00022679"/>
    </source>
</evidence>
<dbReference type="EC" id="2.4.2.29" evidence="4"/>
<dbReference type="GO" id="GO:0008616">
    <property type="term" value="P:tRNA queuosine(34) biosynthetic process"/>
    <property type="evidence" value="ECO:0007669"/>
    <property type="project" value="UniProtKB-UniRule"/>
</dbReference>
<dbReference type="GO" id="GO:0008479">
    <property type="term" value="F:tRNA-guanosine(34) queuine transglycosylase activity"/>
    <property type="evidence" value="ECO:0007669"/>
    <property type="project" value="UniProtKB-UniRule"/>
</dbReference>
<comment type="pathway">
    <text evidence="4">tRNA modification; tRNA-queuosine biosynthesis.</text>
</comment>
<dbReference type="NCBIfam" id="TIGR00449">
    <property type="entry name" value="tgt_general"/>
    <property type="match status" value="1"/>
</dbReference>
<feature type="active site" description="Nucleophile" evidence="4">
    <location>
        <position position="294"/>
    </location>
</feature>
<dbReference type="UniPathway" id="UPA00392"/>
<comment type="similarity">
    <text evidence="4">Belongs to the queuine tRNA-ribosyltransferase family.</text>
</comment>
<dbReference type="SUPFAM" id="SSF51713">
    <property type="entry name" value="tRNA-guanine transglycosylase"/>
    <property type="match status" value="1"/>
</dbReference>
<feature type="region of interest" description="RNA binding" evidence="4">
    <location>
        <begin position="275"/>
        <end position="281"/>
    </location>
</feature>
<dbReference type="NCBIfam" id="TIGR00430">
    <property type="entry name" value="Q_tRNA_tgt"/>
    <property type="match status" value="1"/>
</dbReference>
<dbReference type="GO" id="GO:0046872">
    <property type="term" value="F:metal ion binding"/>
    <property type="evidence" value="ECO:0007669"/>
    <property type="project" value="UniProtKB-KW"/>
</dbReference>
<evidence type="ECO:0000256" key="3">
    <source>
        <dbReference type="ARBA" id="ARBA00022694"/>
    </source>
</evidence>
<organism evidence="6 7">
    <name type="scientific">Candidatus Portnoybacteria bacterium RBG_13_40_8</name>
    <dbReference type="NCBI Taxonomy" id="1801990"/>
    <lineage>
        <taxon>Bacteria</taxon>
        <taxon>Candidatus Portnoyibacteriota</taxon>
    </lineage>
</organism>
<keyword evidence="4" id="KW-0862">Zinc</keyword>
<comment type="subunit">
    <text evidence="4">Homodimer. Within each dimer, one monomer is responsible for RNA recognition and catalysis, while the other monomer binds to the replacement base PreQ1.</text>
</comment>
<evidence type="ECO:0000259" key="5">
    <source>
        <dbReference type="Pfam" id="PF01702"/>
    </source>
</evidence>
<keyword evidence="4" id="KW-0479">Metal-binding</keyword>
<feature type="binding site" evidence="4">
    <location>
        <position position="332"/>
    </location>
    <ligand>
        <name>Zn(2+)</name>
        <dbReference type="ChEBI" id="CHEBI:29105"/>
    </ligand>
</feature>
<dbReference type="InterPro" id="IPR004803">
    <property type="entry name" value="TGT"/>
</dbReference>
<evidence type="ECO:0000256" key="4">
    <source>
        <dbReference type="HAMAP-Rule" id="MF_00168"/>
    </source>
</evidence>
<feature type="binding site" evidence="4">
    <location>
        <position position="245"/>
    </location>
    <ligand>
        <name>substrate</name>
    </ligand>
</feature>
<dbReference type="GO" id="GO:0005829">
    <property type="term" value="C:cytosol"/>
    <property type="evidence" value="ECO:0007669"/>
    <property type="project" value="TreeGrafter"/>
</dbReference>
<accession>A0A1G2F4B7</accession>
<sequence>MENFSFQIIKKDRKSSARLGEINTPHGRIHTPAFVSVGTQATVKSLSPDELKDLGAEIILANTYHLLLRPGDKIIKYLGGLHKFMNWNGPIMTDSGGFQVFSLGLALIHGVGKIANIFPEEANFKPPTKNKDKFTKIDNDGVTFKSHLDGRTHRLTPEKSIEIQENLGADIIFAFDECTSPLSSKNYTGLAMKRTHNWATRCLKAKKRKDQALFGIVQGGEYGDLREESAKFINSLPFFGFGIGGSLGKSKKDMHQILEWTVPLLDEKKPRHLLGIGEPEDLFNGIERGIDLFDCVIPTRIARNRTVFTKKGRFSLVKSEFIKDKNPIEKGCQCYACRNFSRAYLNHLFKAEEILAHRLATIHNLYFIMNLMKQIRESIRGNRFLKFKNEFLRRYKKSGI</sequence>
<dbReference type="Pfam" id="PF01702">
    <property type="entry name" value="TGT"/>
    <property type="match status" value="1"/>
</dbReference>
<feature type="binding site" evidence="4">
    <location>
        <position position="218"/>
    </location>
    <ligand>
        <name>substrate</name>
    </ligand>
</feature>
<gene>
    <name evidence="4" type="primary">tgt</name>
    <name evidence="6" type="ORF">A2V69_02360</name>
</gene>
<reference evidence="6 7" key="1">
    <citation type="journal article" date="2016" name="Nat. Commun.">
        <title>Thousands of microbial genomes shed light on interconnected biogeochemical processes in an aquifer system.</title>
        <authorList>
            <person name="Anantharaman K."/>
            <person name="Brown C.T."/>
            <person name="Hug L.A."/>
            <person name="Sharon I."/>
            <person name="Castelle C.J."/>
            <person name="Probst A.J."/>
            <person name="Thomas B.C."/>
            <person name="Singh A."/>
            <person name="Wilkins M.J."/>
            <person name="Karaoz U."/>
            <person name="Brodie E.L."/>
            <person name="Williams K.H."/>
            <person name="Hubbard S.S."/>
            <person name="Banfield J.F."/>
        </authorList>
    </citation>
    <scope>NUCLEOTIDE SEQUENCE [LARGE SCALE GENOMIC DNA]</scope>
</reference>
<protein>
    <recommendedName>
        <fullName evidence="4">Queuine tRNA-ribosyltransferase</fullName>
        <ecNumber evidence="4">2.4.2.29</ecNumber>
    </recommendedName>
    <alternativeName>
        <fullName evidence="4">Guanine insertion enzyme</fullName>
    </alternativeName>
    <alternativeName>
        <fullName evidence="4">tRNA-guanine transglycosylase</fullName>
    </alternativeName>
</protein>
<feature type="active site" description="Proton acceptor" evidence="4">
    <location>
        <position position="94"/>
    </location>
</feature>
<dbReference type="InterPro" id="IPR050076">
    <property type="entry name" value="ArchSynthase1/Queuine_TRR"/>
</dbReference>
<evidence type="ECO:0000313" key="7">
    <source>
        <dbReference type="Proteomes" id="UP000177810"/>
    </source>
</evidence>
<evidence type="ECO:0000313" key="6">
    <source>
        <dbReference type="EMBL" id="OGZ32438.1"/>
    </source>
</evidence>
<dbReference type="EMBL" id="MHMT01000019">
    <property type="protein sequence ID" value="OGZ32438.1"/>
    <property type="molecule type" value="Genomic_DNA"/>
</dbReference>
<dbReference type="HAMAP" id="MF_00168">
    <property type="entry name" value="Q_tRNA_Tgt"/>
    <property type="match status" value="1"/>
</dbReference>
<name>A0A1G2F4B7_9BACT</name>
<dbReference type="Proteomes" id="UP000177810">
    <property type="component" value="Unassembled WGS sequence"/>
</dbReference>
<keyword evidence="2 4" id="KW-0808">Transferase</keyword>
<feature type="binding site" evidence="4">
    <location>
        <begin position="94"/>
        <end position="98"/>
    </location>
    <ligand>
        <name>substrate</name>
    </ligand>
</feature>